<evidence type="ECO:0000259" key="2">
    <source>
        <dbReference type="Pfam" id="PF26571"/>
    </source>
</evidence>
<sequence>MANPGSPGHPRRRPLRLLAITVTLALGAAVPSPAALARTSAEPGGAARIAKLTKEIKALEKSYGGNLEQLRDVRQDAKKAVERSRTLNTELAQARTIVAQLAASQYMSNGVDPSVQIVSGTDPNDLLDGAALASHVSASRAARVKQIQSLVGQQERTRREAEGKIEKLAGDTEKISKRKAEVQRLLKKYKPESPTVGNGGMTARMVKVRDEIETELGPFITIGCTRPGDPQDHGKGQACDFMESSAGSMPSAARMAHGDQVAAYAIKHASRLGVKYVIWRQRIYDMRSPGWETMSDRGSITQNHMDHNHISVF</sequence>
<gene>
    <name evidence="3" type="ORF">GCM10010191_73310</name>
</gene>
<dbReference type="Pfam" id="PF26571">
    <property type="entry name" value="VldE"/>
    <property type="match status" value="1"/>
</dbReference>
<proteinExistence type="predicted"/>
<dbReference type="PROSITE" id="PS51318">
    <property type="entry name" value="TAT"/>
    <property type="match status" value="1"/>
</dbReference>
<dbReference type="Gene3D" id="6.10.250.3150">
    <property type="match status" value="1"/>
</dbReference>
<reference evidence="3 4" key="1">
    <citation type="journal article" date="2019" name="Int. J. Syst. Evol. Microbiol.">
        <title>The Global Catalogue of Microorganisms (GCM) 10K type strain sequencing project: providing services to taxonomists for standard genome sequencing and annotation.</title>
        <authorList>
            <consortium name="The Broad Institute Genomics Platform"/>
            <consortium name="The Broad Institute Genome Sequencing Center for Infectious Disease"/>
            <person name="Wu L."/>
            <person name="Ma J."/>
        </authorList>
    </citation>
    <scope>NUCLEOTIDE SEQUENCE [LARGE SCALE GENOMIC DNA]</scope>
    <source>
        <strain evidence="3 4">JCM 3325</strain>
    </source>
</reference>
<dbReference type="Proteomes" id="UP001501231">
    <property type="component" value="Unassembled WGS sequence"/>
</dbReference>
<protein>
    <recommendedName>
        <fullName evidence="2">ARB-07466-like C-terminal domain-containing protein</fullName>
    </recommendedName>
</protein>
<comment type="caution">
    <text evidence="3">The sequence shown here is derived from an EMBL/GenBank/DDBJ whole genome shotgun (WGS) entry which is preliminary data.</text>
</comment>
<dbReference type="InterPro" id="IPR006311">
    <property type="entry name" value="TAT_signal"/>
</dbReference>
<feature type="signal peptide" evidence="1">
    <location>
        <begin position="1"/>
        <end position="37"/>
    </location>
</feature>
<feature type="domain" description="ARB-07466-like C-terminal" evidence="2">
    <location>
        <begin position="198"/>
        <end position="305"/>
    </location>
</feature>
<keyword evidence="1" id="KW-0732">Signal</keyword>
<organism evidence="3 4">
    <name type="scientific">Actinomadura vinacea</name>
    <dbReference type="NCBI Taxonomy" id="115336"/>
    <lineage>
        <taxon>Bacteria</taxon>
        <taxon>Bacillati</taxon>
        <taxon>Actinomycetota</taxon>
        <taxon>Actinomycetes</taxon>
        <taxon>Streptosporangiales</taxon>
        <taxon>Thermomonosporaceae</taxon>
        <taxon>Actinomadura</taxon>
    </lineage>
</organism>
<dbReference type="RefSeq" id="WP_344595352.1">
    <property type="nucleotide sequence ID" value="NZ_BAAARW010000030.1"/>
</dbReference>
<feature type="chain" id="PRO_5046137868" description="ARB-07466-like C-terminal domain-containing protein" evidence="1">
    <location>
        <begin position="38"/>
        <end position="313"/>
    </location>
</feature>
<name>A0ABN3K098_9ACTN</name>
<evidence type="ECO:0000313" key="3">
    <source>
        <dbReference type="EMBL" id="GAA2445712.1"/>
    </source>
</evidence>
<dbReference type="InterPro" id="IPR058593">
    <property type="entry name" value="ARB_07466-like_C"/>
</dbReference>
<evidence type="ECO:0000313" key="4">
    <source>
        <dbReference type="Proteomes" id="UP001501231"/>
    </source>
</evidence>
<evidence type="ECO:0000256" key="1">
    <source>
        <dbReference type="SAM" id="SignalP"/>
    </source>
</evidence>
<accession>A0ABN3K098</accession>
<keyword evidence="4" id="KW-1185">Reference proteome</keyword>
<dbReference type="EMBL" id="BAAARW010000030">
    <property type="protein sequence ID" value="GAA2445712.1"/>
    <property type="molecule type" value="Genomic_DNA"/>
</dbReference>